<evidence type="ECO:0000313" key="1">
    <source>
        <dbReference type="EMBL" id="RZC81919.1"/>
    </source>
</evidence>
<reference evidence="1 2" key="1">
    <citation type="journal article" date="2018" name="Science">
        <title>The opium poppy genome and morphinan production.</title>
        <authorList>
            <person name="Guo L."/>
            <person name="Winzer T."/>
            <person name="Yang X."/>
            <person name="Li Y."/>
            <person name="Ning Z."/>
            <person name="He Z."/>
            <person name="Teodor R."/>
            <person name="Lu Y."/>
            <person name="Bowser T.A."/>
            <person name="Graham I.A."/>
            <person name="Ye K."/>
        </authorList>
    </citation>
    <scope>NUCLEOTIDE SEQUENCE [LARGE SCALE GENOMIC DNA]</scope>
    <source>
        <strain evidence="2">cv. HN1</strain>
        <tissue evidence="1">Leaves</tissue>
    </source>
</reference>
<accession>A0A4Y7LCL9</accession>
<sequence length="87" mass="9856">MKNRDEKKDGYLNLGWADKIPVSKFKLMSIPHMQTVHEPTGVGGQIFPCNFPLLKFVRKVTVAATTNRDARIDETDKFGLRRTAPDP</sequence>
<proteinExistence type="predicted"/>
<name>A0A4Y7LCL9_PAPSO</name>
<dbReference type="InterPro" id="IPR016162">
    <property type="entry name" value="Ald_DH_N"/>
</dbReference>
<dbReference type="Gene3D" id="3.40.605.10">
    <property type="entry name" value="Aldehyde Dehydrogenase, Chain A, domain 1"/>
    <property type="match status" value="1"/>
</dbReference>
<protein>
    <submittedName>
        <fullName evidence="1">Uncharacterized protein</fullName>
    </submittedName>
</protein>
<dbReference type="GO" id="GO:0016491">
    <property type="term" value="F:oxidoreductase activity"/>
    <property type="evidence" value="ECO:0007669"/>
    <property type="project" value="InterPro"/>
</dbReference>
<dbReference type="EMBL" id="CM010724">
    <property type="protein sequence ID" value="RZC81919.1"/>
    <property type="molecule type" value="Genomic_DNA"/>
</dbReference>
<organism evidence="1 2">
    <name type="scientific">Papaver somniferum</name>
    <name type="common">Opium poppy</name>
    <dbReference type="NCBI Taxonomy" id="3469"/>
    <lineage>
        <taxon>Eukaryota</taxon>
        <taxon>Viridiplantae</taxon>
        <taxon>Streptophyta</taxon>
        <taxon>Embryophyta</taxon>
        <taxon>Tracheophyta</taxon>
        <taxon>Spermatophyta</taxon>
        <taxon>Magnoliopsida</taxon>
        <taxon>Ranunculales</taxon>
        <taxon>Papaveraceae</taxon>
        <taxon>Papaveroideae</taxon>
        <taxon>Papaver</taxon>
    </lineage>
</organism>
<gene>
    <name evidence="1" type="ORF">C5167_044490</name>
</gene>
<dbReference type="Gramene" id="RZC81919">
    <property type="protein sequence ID" value="RZC81919"/>
    <property type="gene ID" value="C5167_044490"/>
</dbReference>
<dbReference type="SUPFAM" id="SSF53720">
    <property type="entry name" value="ALDH-like"/>
    <property type="match status" value="1"/>
</dbReference>
<dbReference type="AlphaFoldDB" id="A0A4Y7LCL9"/>
<dbReference type="InterPro" id="IPR016161">
    <property type="entry name" value="Ald_DH/histidinol_DH"/>
</dbReference>
<evidence type="ECO:0000313" key="2">
    <source>
        <dbReference type="Proteomes" id="UP000316621"/>
    </source>
</evidence>
<keyword evidence="2" id="KW-1185">Reference proteome</keyword>
<dbReference type="Proteomes" id="UP000316621">
    <property type="component" value="Chromosome 10"/>
</dbReference>